<comment type="caution">
    <text evidence="1">The sequence shown here is derived from an EMBL/GenBank/DDBJ whole genome shotgun (WGS) entry which is preliminary data.</text>
</comment>
<evidence type="ECO:0000313" key="1">
    <source>
        <dbReference type="EMBL" id="KAK8400308.1"/>
    </source>
</evidence>
<name>A0AAW0UM86_SCYPA</name>
<sequence length="152" mass="16627">MARKIRRVSGEAVGEVHGARRVHRAGSRRCIFCDSHHATGTTETSNTTNEPVNIGVMSSAIDIYNSYNAIMRNDTTVTMMTFSVPQHTQVNLSVEEDNLPPTMYRIHAVTLSPTGLNNADGTPRSHDFSTGDQGQLHTVLMTIRCSANTTLP</sequence>
<protein>
    <submittedName>
        <fullName evidence="1">Uncharacterized protein</fullName>
    </submittedName>
</protein>
<organism evidence="1 2">
    <name type="scientific">Scylla paramamosain</name>
    <name type="common">Mud crab</name>
    <dbReference type="NCBI Taxonomy" id="85552"/>
    <lineage>
        <taxon>Eukaryota</taxon>
        <taxon>Metazoa</taxon>
        <taxon>Ecdysozoa</taxon>
        <taxon>Arthropoda</taxon>
        <taxon>Crustacea</taxon>
        <taxon>Multicrustacea</taxon>
        <taxon>Malacostraca</taxon>
        <taxon>Eumalacostraca</taxon>
        <taxon>Eucarida</taxon>
        <taxon>Decapoda</taxon>
        <taxon>Pleocyemata</taxon>
        <taxon>Brachyura</taxon>
        <taxon>Eubrachyura</taxon>
        <taxon>Portunoidea</taxon>
        <taxon>Portunidae</taxon>
        <taxon>Portuninae</taxon>
        <taxon>Scylla</taxon>
    </lineage>
</organism>
<gene>
    <name evidence="1" type="ORF">O3P69_003181</name>
</gene>
<evidence type="ECO:0000313" key="2">
    <source>
        <dbReference type="Proteomes" id="UP001487740"/>
    </source>
</evidence>
<proteinExistence type="predicted"/>
<dbReference type="EMBL" id="JARAKH010000010">
    <property type="protein sequence ID" value="KAK8400308.1"/>
    <property type="molecule type" value="Genomic_DNA"/>
</dbReference>
<dbReference type="Proteomes" id="UP001487740">
    <property type="component" value="Unassembled WGS sequence"/>
</dbReference>
<keyword evidence="2" id="KW-1185">Reference proteome</keyword>
<accession>A0AAW0UM86</accession>
<dbReference type="AlphaFoldDB" id="A0AAW0UM86"/>
<reference evidence="1 2" key="1">
    <citation type="submission" date="2023-03" db="EMBL/GenBank/DDBJ databases">
        <title>High-quality genome of Scylla paramamosain provides insights in environmental adaptation.</title>
        <authorList>
            <person name="Zhang L."/>
        </authorList>
    </citation>
    <scope>NUCLEOTIDE SEQUENCE [LARGE SCALE GENOMIC DNA]</scope>
    <source>
        <strain evidence="1">LZ_2023a</strain>
        <tissue evidence="1">Muscle</tissue>
    </source>
</reference>